<dbReference type="InterPro" id="IPR025129">
    <property type="entry name" value="DUF4055"/>
</dbReference>
<dbReference type="EMBL" id="FNTS01000002">
    <property type="protein sequence ID" value="SED26637.1"/>
    <property type="molecule type" value="Genomic_DNA"/>
</dbReference>
<comment type="caution">
    <text evidence="2">The sequence shown here is derived from an EMBL/GenBank/DDBJ whole genome shotgun (WGS) entry which is preliminary data.</text>
</comment>
<sequence>MSNSVRKRSAKIEAMAECWPMIKALLGGTGKMREAGTTYLPQWPNEDQGFYNARLGTATLFPAFARTIDVLCGKPFSRPLTYGEDTPKTILEYCEDIDLQGRNMHSFAASITEEAMAYGICGILVDYPQAAGIRNKAEEVAAGVRPYFVQICADNLLDYASERIKGVETFTMLRFLEAVTEKVDEFSEKQIDQVRVLFQGRWETYREKQNAQGDLEWLLHAQGKSTLTKIPFVPVYGKRLGFMQAMPPLRELAFMNVEHWQSKSDQQTILHVARVPILFGVGFGDEDNLTVGSATAITSDKIGATLTYVEHTGKAIESGRVSILDIEDRMRQVGAELLVIKPGKITVAQTLSDNEPGMCALQRIAQDVEDSLDQAMQLMAEWIGESEGGHLSIYKDFGAASLAEASADLLLEMNVAGVLSNETLFSEIQRRGMVKDGITWQQEQDRIKVQPAKQGVTLPGV</sequence>
<organism evidence="2 3">
    <name type="scientific">Pseudomonas costantinii</name>
    <dbReference type="NCBI Taxonomy" id="168469"/>
    <lineage>
        <taxon>Bacteria</taxon>
        <taxon>Pseudomonadati</taxon>
        <taxon>Pseudomonadota</taxon>
        <taxon>Gammaproteobacteria</taxon>
        <taxon>Pseudomonadales</taxon>
        <taxon>Pseudomonadaceae</taxon>
        <taxon>Pseudomonas</taxon>
    </lineage>
</organism>
<protein>
    <recommendedName>
        <fullName evidence="1">DUF4055 domain-containing protein</fullName>
    </recommendedName>
</protein>
<evidence type="ECO:0000313" key="3">
    <source>
        <dbReference type="Proteomes" id="UP000182179"/>
    </source>
</evidence>
<keyword evidence="3" id="KW-1185">Reference proteome</keyword>
<name>A0A1H4Z9N9_9PSED</name>
<reference evidence="2 3" key="1">
    <citation type="submission" date="2016-10" db="EMBL/GenBank/DDBJ databases">
        <authorList>
            <person name="Varghese N."/>
            <person name="Submissions S."/>
        </authorList>
    </citation>
    <scope>NUCLEOTIDE SEQUENCE [LARGE SCALE GENOMIC DNA]</scope>
    <source>
        <strain evidence="2 3">BS2773</strain>
    </source>
</reference>
<feature type="domain" description="DUF4055" evidence="1">
    <location>
        <begin position="248"/>
        <end position="383"/>
    </location>
</feature>
<dbReference type="Proteomes" id="UP000182179">
    <property type="component" value="Unassembled WGS sequence"/>
</dbReference>
<proteinExistence type="predicted"/>
<dbReference type="RefSeq" id="WP_218027737.1">
    <property type="nucleotide sequence ID" value="NZ_FNTS01000002.1"/>
</dbReference>
<evidence type="ECO:0000313" key="2">
    <source>
        <dbReference type="EMBL" id="SED26637.1"/>
    </source>
</evidence>
<dbReference type="Pfam" id="PF13264">
    <property type="entry name" value="DUF4055"/>
    <property type="match status" value="1"/>
</dbReference>
<evidence type="ECO:0000259" key="1">
    <source>
        <dbReference type="Pfam" id="PF13264"/>
    </source>
</evidence>
<gene>
    <name evidence="2" type="ORF">SAMN04515675_0490</name>
</gene>
<accession>A0A1H4Z9N9</accession>